<evidence type="ECO:0000313" key="3">
    <source>
        <dbReference type="Proteomes" id="UP000183407"/>
    </source>
</evidence>
<protein>
    <submittedName>
        <fullName evidence="2">Uncharacterized protein</fullName>
    </submittedName>
</protein>
<dbReference type="OrthoDB" id="4469447at2"/>
<gene>
    <name evidence="2" type="ORF">SAMN04490220_3082</name>
</gene>
<feature type="compositionally biased region" description="Basic and acidic residues" evidence="1">
    <location>
        <begin position="46"/>
        <end position="62"/>
    </location>
</feature>
<sequence>MPTHHPSRTYRGCALCSPHKRRGIGVAARETIPTLRKLGKSRRLSRRDLGDHGDDLRERKEA</sequence>
<dbReference type="Proteomes" id="UP000183407">
    <property type="component" value="Unassembled WGS sequence"/>
</dbReference>
<evidence type="ECO:0000256" key="1">
    <source>
        <dbReference type="SAM" id="MobiDB-lite"/>
    </source>
</evidence>
<accession>A0A1H4WUC7</accession>
<name>A0A1H4WUC7_RHOJO</name>
<evidence type="ECO:0000313" key="2">
    <source>
        <dbReference type="EMBL" id="SEC96913.1"/>
    </source>
</evidence>
<dbReference type="AlphaFoldDB" id="A0A1H4WUC7"/>
<dbReference type="EMBL" id="FNTL01000004">
    <property type="protein sequence ID" value="SEC96913.1"/>
    <property type="molecule type" value="Genomic_DNA"/>
</dbReference>
<feature type="region of interest" description="Disordered" evidence="1">
    <location>
        <begin position="36"/>
        <end position="62"/>
    </location>
</feature>
<reference evidence="3" key="1">
    <citation type="submission" date="2016-10" db="EMBL/GenBank/DDBJ databases">
        <authorList>
            <person name="Varghese N."/>
        </authorList>
    </citation>
    <scope>NUCLEOTIDE SEQUENCE [LARGE SCALE GENOMIC DNA]</scope>
    <source>
        <strain evidence="3">DSM 44719</strain>
    </source>
</reference>
<organism evidence="2 3">
    <name type="scientific">Rhodococcus jostii</name>
    <dbReference type="NCBI Taxonomy" id="132919"/>
    <lineage>
        <taxon>Bacteria</taxon>
        <taxon>Bacillati</taxon>
        <taxon>Actinomycetota</taxon>
        <taxon>Actinomycetes</taxon>
        <taxon>Mycobacteriales</taxon>
        <taxon>Nocardiaceae</taxon>
        <taxon>Rhodococcus</taxon>
    </lineage>
</organism>
<proteinExistence type="predicted"/>
<dbReference type="RefSeq" id="WP_073360782.1">
    <property type="nucleotide sequence ID" value="NZ_FNTL01000004.1"/>
</dbReference>